<dbReference type="Pfam" id="PF07883">
    <property type="entry name" value="Cupin_2"/>
    <property type="match status" value="1"/>
</dbReference>
<dbReference type="CDD" id="cd02210">
    <property type="entry name" value="cupin_BLR2406-like"/>
    <property type="match status" value="1"/>
</dbReference>
<evidence type="ECO:0000313" key="2">
    <source>
        <dbReference type="EMBL" id="EFH82585.1"/>
    </source>
</evidence>
<protein>
    <submittedName>
        <fullName evidence="2">Cupin 2 conserved barrel domain protein</fullName>
    </submittedName>
</protein>
<dbReference type="AlphaFoldDB" id="D6U195"/>
<feature type="domain" description="Cupin type-2" evidence="1">
    <location>
        <begin position="62"/>
        <end position="122"/>
    </location>
</feature>
<dbReference type="RefSeq" id="WP_007920815.1">
    <property type="nucleotide sequence ID" value="NZ_ADVG01000004.1"/>
</dbReference>
<reference evidence="2 3" key="1">
    <citation type="journal article" date="2011" name="Stand. Genomic Sci.">
        <title>Non-contiguous finished genome sequence and contextual data of the filamentous soil bacterium Ktedonobacter racemifer type strain (SOSP1-21).</title>
        <authorList>
            <person name="Chang Y.J."/>
            <person name="Land M."/>
            <person name="Hauser L."/>
            <person name="Chertkov O."/>
            <person name="Del Rio T.G."/>
            <person name="Nolan M."/>
            <person name="Copeland A."/>
            <person name="Tice H."/>
            <person name="Cheng J.F."/>
            <person name="Lucas S."/>
            <person name="Han C."/>
            <person name="Goodwin L."/>
            <person name="Pitluck S."/>
            <person name="Ivanova N."/>
            <person name="Ovchinikova G."/>
            <person name="Pati A."/>
            <person name="Chen A."/>
            <person name="Palaniappan K."/>
            <person name="Mavromatis K."/>
            <person name="Liolios K."/>
            <person name="Brettin T."/>
            <person name="Fiebig A."/>
            <person name="Rohde M."/>
            <person name="Abt B."/>
            <person name="Goker M."/>
            <person name="Detter J.C."/>
            <person name="Woyke T."/>
            <person name="Bristow J."/>
            <person name="Eisen J.A."/>
            <person name="Markowitz V."/>
            <person name="Hugenholtz P."/>
            <person name="Kyrpides N.C."/>
            <person name="Klenk H.P."/>
            <person name="Lapidus A."/>
        </authorList>
    </citation>
    <scope>NUCLEOTIDE SEQUENCE [LARGE SCALE GENOMIC DNA]</scope>
    <source>
        <strain evidence="3">DSM 44963</strain>
    </source>
</reference>
<comment type="caution">
    <text evidence="2">The sequence shown here is derived from an EMBL/GenBank/DDBJ whole genome shotgun (WGS) entry which is preliminary data.</text>
</comment>
<dbReference type="Gene3D" id="2.60.120.10">
    <property type="entry name" value="Jelly Rolls"/>
    <property type="match status" value="1"/>
</dbReference>
<evidence type="ECO:0000259" key="1">
    <source>
        <dbReference type="Pfam" id="PF07883"/>
    </source>
</evidence>
<sequence>MSSQQTEQSPWERAVRIIKPDQFDSHTPQTAGMRRVAAVTKKLADTKGIWAGVTNVRAHVGTGKHHHGEQETVIYVATGSIQMVWGDNLEFQANAEAGDFIYVPPFVPHKEMNAGDIPSQWVIARTGQEPIVVNLEPADSAQQAINDNLHAIL</sequence>
<name>D6U195_KTERA</name>
<dbReference type="STRING" id="485913.Krac_3412"/>
<dbReference type="PANTHER" id="PTHR40112:SF1">
    <property type="entry name" value="H2HPP ISOMERASE"/>
    <property type="match status" value="1"/>
</dbReference>
<evidence type="ECO:0000313" key="3">
    <source>
        <dbReference type="Proteomes" id="UP000004508"/>
    </source>
</evidence>
<keyword evidence="3" id="KW-1185">Reference proteome</keyword>
<dbReference type="EMBL" id="ADVG01000004">
    <property type="protein sequence ID" value="EFH82585.1"/>
    <property type="molecule type" value="Genomic_DNA"/>
</dbReference>
<accession>D6U195</accession>
<dbReference type="OrthoDB" id="25744at2"/>
<dbReference type="eggNOG" id="COG4101">
    <property type="taxonomic scope" value="Bacteria"/>
</dbReference>
<dbReference type="PANTHER" id="PTHR40112">
    <property type="entry name" value="H2HPP ISOMERASE"/>
    <property type="match status" value="1"/>
</dbReference>
<dbReference type="InParanoid" id="D6U195"/>
<dbReference type="InterPro" id="IPR013096">
    <property type="entry name" value="Cupin_2"/>
</dbReference>
<dbReference type="InterPro" id="IPR052535">
    <property type="entry name" value="Bacilysin_H2HPP_isomerase"/>
</dbReference>
<dbReference type="Proteomes" id="UP000004508">
    <property type="component" value="Unassembled WGS sequence"/>
</dbReference>
<gene>
    <name evidence="2" type="ORF">Krac_3412</name>
</gene>
<organism evidence="2 3">
    <name type="scientific">Ktedonobacter racemifer DSM 44963</name>
    <dbReference type="NCBI Taxonomy" id="485913"/>
    <lineage>
        <taxon>Bacteria</taxon>
        <taxon>Bacillati</taxon>
        <taxon>Chloroflexota</taxon>
        <taxon>Ktedonobacteria</taxon>
        <taxon>Ktedonobacterales</taxon>
        <taxon>Ktedonobacteraceae</taxon>
        <taxon>Ktedonobacter</taxon>
    </lineage>
</organism>
<dbReference type="SUPFAM" id="SSF51182">
    <property type="entry name" value="RmlC-like cupins"/>
    <property type="match status" value="1"/>
</dbReference>
<dbReference type="InterPro" id="IPR014710">
    <property type="entry name" value="RmlC-like_jellyroll"/>
</dbReference>
<dbReference type="InterPro" id="IPR011051">
    <property type="entry name" value="RmlC_Cupin_sf"/>
</dbReference>
<proteinExistence type="predicted"/>